<dbReference type="EMBL" id="BAAADN010000022">
    <property type="protein sequence ID" value="GAA0458604.1"/>
    <property type="molecule type" value="Genomic_DNA"/>
</dbReference>
<dbReference type="InterPro" id="IPR023393">
    <property type="entry name" value="START-like_dom_sf"/>
</dbReference>
<dbReference type="AlphaFoldDB" id="A0AAV3SG69"/>
<dbReference type="Gene3D" id="3.30.530.20">
    <property type="match status" value="1"/>
</dbReference>
<dbReference type="EMBL" id="CP095005">
    <property type="protein sequence ID" value="UOO95655.1"/>
    <property type="molecule type" value="Genomic_DNA"/>
</dbReference>
<dbReference type="RefSeq" id="WP_244703721.1">
    <property type="nucleotide sequence ID" value="NZ_BAAADN010000022.1"/>
</dbReference>
<dbReference type="GeneID" id="71760750"/>
<evidence type="ECO:0000313" key="4">
    <source>
        <dbReference type="Proteomes" id="UP001500962"/>
    </source>
</evidence>
<accession>A0AAV3SG69</accession>
<dbReference type="InterPro" id="IPR019587">
    <property type="entry name" value="Polyketide_cyclase/dehydratase"/>
</dbReference>
<dbReference type="Pfam" id="PF10604">
    <property type="entry name" value="Polyketide_cyc2"/>
    <property type="match status" value="1"/>
</dbReference>
<organism evidence="1 4">
    <name type="scientific">Halococcus dombrowskii</name>
    <dbReference type="NCBI Taxonomy" id="179637"/>
    <lineage>
        <taxon>Archaea</taxon>
        <taxon>Methanobacteriati</taxon>
        <taxon>Methanobacteriota</taxon>
        <taxon>Stenosarchaea group</taxon>
        <taxon>Halobacteria</taxon>
        <taxon>Halobacteriales</taxon>
        <taxon>Halococcaceae</taxon>
        <taxon>Halococcus</taxon>
    </lineage>
</organism>
<evidence type="ECO:0000313" key="3">
    <source>
        <dbReference type="Proteomes" id="UP000830542"/>
    </source>
</evidence>
<protein>
    <submittedName>
        <fullName evidence="2">SRPBCC family protein</fullName>
    </submittedName>
</protein>
<gene>
    <name evidence="1" type="ORF">GCM10008985_13560</name>
    <name evidence="2" type="ORF">MUK72_02840</name>
</gene>
<reference evidence="2" key="2">
    <citation type="submission" date="2022-04" db="EMBL/GenBank/DDBJ databases">
        <title>Sequencing and genomic assembly of Halococcus dombrowskii.</title>
        <authorList>
            <person name="Lim S.W."/>
            <person name="MacLea K.S."/>
        </authorList>
    </citation>
    <scope>NUCLEOTIDE SEQUENCE</scope>
    <source>
        <strain evidence="2">H4</strain>
    </source>
</reference>
<dbReference type="Proteomes" id="UP001500962">
    <property type="component" value="Unassembled WGS sequence"/>
</dbReference>
<evidence type="ECO:0000313" key="2">
    <source>
        <dbReference type="EMBL" id="UOO95655.1"/>
    </source>
</evidence>
<reference evidence="1" key="3">
    <citation type="submission" date="2023-12" db="EMBL/GenBank/DDBJ databases">
        <authorList>
            <person name="Sun Q."/>
            <person name="Inoue M."/>
        </authorList>
    </citation>
    <scope>NUCLEOTIDE SEQUENCE</scope>
    <source>
        <strain evidence="1">JCM 12289</strain>
    </source>
</reference>
<keyword evidence="3" id="KW-1185">Reference proteome</keyword>
<reference evidence="1" key="1">
    <citation type="journal article" date="2014" name="Int. J. Syst. Evol. Microbiol.">
        <title>Complete genome sequence of Corynebacterium casei LMG S-19264T (=DSM 44701T), isolated from a smear-ripened cheese.</title>
        <authorList>
            <consortium name="US DOE Joint Genome Institute (JGI-PGF)"/>
            <person name="Walter F."/>
            <person name="Albersmeier A."/>
            <person name="Kalinowski J."/>
            <person name="Ruckert C."/>
        </authorList>
    </citation>
    <scope>NUCLEOTIDE SEQUENCE</scope>
    <source>
        <strain evidence="1">JCM 12289</strain>
    </source>
</reference>
<proteinExistence type="predicted"/>
<dbReference type="Proteomes" id="UP000830542">
    <property type="component" value="Chromosome"/>
</dbReference>
<dbReference type="KEGG" id="hdo:MUK72_02840"/>
<name>A0AAV3SG69_HALDO</name>
<evidence type="ECO:0000313" key="1">
    <source>
        <dbReference type="EMBL" id="GAA0458604.1"/>
    </source>
</evidence>
<sequence length="135" mass="14996">MREVSASRFVRATPATVERALTPRSLVEYEGSFTVYEVEDTDEGWLVIAGSRGVELALVFELDGEGLTYEQRGDGPLETLETTITYEPKDQGTSVRMRSRVSSGLPLASLTDRVAAWKRRGELQRALSRLADDVE</sequence>
<dbReference type="SUPFAM" id="SSF55961">
    <property type="entry name" value="Bet v1-like"/>
    <property type="match status" value="1"/>
</dbReference>